<keyword evidence="2" id="KW-0328">Glycosyltransferase</keyword>
<dbReference type="Gene3D" id="3.90.550.10">
    <property type="entry name" value="Spore Coat Polysaccharide Biosynthesis Protein SpsA, Chain A"/>
    <property type="match status" value="1"/>
</dbReference>
<evidence type="ECO:0000256" key="3">
    <source>
        <dbReference type="ARBA" id="ARBA00022679"/>
    </source>
</evidence>
<feature type="transmembrane region" description="Helical" evidence="4">
    <location>
        <begin position="241"/>
        <end position="264"/>
    </location>
</feature>
<evidence type="ECO:0000313" key="7">
    <source>
        <dbReference type="Proteomes" id="UP000434850"/>
    </source>
</evidence>
<dbReference type="CDD" id="cd00761">
    <property type="entry name" value="Glyco_tranf_GTA_type"/>
    <property type="match status" value="1"/>
</dbReference>
<keyword evidence="4" id="KW-0812">Transmembrane</keyword>
<comment type="similarity">
    <text evidence="1">Belongs to the glycosyltransferase 2 family.</text>
</comment>
<dbReference type="InterPro" id="IPR001173">
    <property type="entry name" value="Glyco_trans_2-like"/>
</dbReference>
<reference evidence="6 7" key="1">
    <citation type="submission" date="2019-12" db="EMBL/GenBank/DDBJ databases">
        <title>Mucilaginibacter sp. HME9299 genome sequencing and assembly.</title>
        <authorList>
            <person name="Kang H."/>
            <person name="Kim H."/>
            <person name="Joh K."/>
        </authorList>
    </citation>
    <scope>NUCLEOTIDE SEQUENCE [LARGE SCALE GENOMIC DNA]</scope>
    <source>
        <strain evidence="6 7">HME9299</strain>
    </source>
</reference>
<protein>
    <submittedName>
        <fullName evidence="6">Glycosyltransferase</fullName>
    </submittedName>
</protein>
<evidence type="ECO:0000313" key="6">
    <source>
        <dbReference type="EMBL" id="MVN90646.1"/>
    </source>
</evidence>
<name>A0A6I4IAU3_9SPHI</name>
<feature type="domain" description="Glycosyltransferase 2-like" evidence="5">
    <location>
        <begin position="55"/>
        <end position="128"/>
    </location>
</feature>
<accession>A0A6I4IAU3</accession>
<dbReference type="OrthoDB" id="633659at2"/>
<keyword evidence="4" id="KW-0472">Membrane</keyword>
<evidence type="ECO:0000259" key="5">
    <source>
        <dbReference type="Pfam" id="PF00535"/>
    </source>
</evidence>
<keyword evidence="4" id="KW-1133">Transmembrane helix</keyword>
<dbReference type="AlphaFoldDB" id="A0A6I4IAU3"/>
<evidence type="ECO:0000256" key="4">
    <source>
        <dbReference type="SAM" id="Phobius"/>
    </source>
</evidence>
<dbReference type="PANTHER" id="PTHR43179:SF12">
    <property type="entry name" value="GALACTOFURANOSYLTRANSFERASE GLFT2"/>
    <property type="match status" value="1"/>
</dbReference>
<proteinExistence type="inferred from homology"/>
<organism evidence="6 7">
    <name type="scientific">Mucilaginibacter aquatilis</name>
    <dbReference type="NCBI Taxonomy" id="1517760"/>
    <lineage>
        <taxon>Bacteria</taxon>
        <taxon>Pseudomonadati</taxon>
        <taxon>Bacteroidota</taxon>
        <taxon>Sphingobacteriia</taxon>
        <taxon>Sphingobacteriales</taxon>
        <taxon>Sphingobacteriaceae</taxon>
        <taxon>Mucilaginibacter</taxon>
    </lineage>
</organism>
<comment type="caution">
    <text evidence="6">The sequence shown here is derived from an EMBL/GenBank/DDBJ whole genome shotgun (WGS) entry which is preliminary data.</text>
</comment>
<dbReference type="EMBL" id="WQLA01000002">
    <property type="protein sequence ID" value="MVN90646.1"/>
    <property type="molecule type" value="Genomic_DNA"/>
</dbReference>
<dbReference type="PANTHER" id="PTHR43179">
    <property type="entry name" value="RHAMNOSYLTRANSFERASE WBBL"/>
    <property type="match status" value="1"/>
</dbReference>
<gene>
    <name evidence="6" type="ORF">GO816_05865</name>
</gene>
<feature type="transmembrane region" description="Helical" evidence="4">
    <location>
        <begin position="352"/>
        <end position="369"/>
    </location>
</feature>
<dbReference type="InterPro" id="IPR029044">
    <property type="entry name" value="Nucleotide-diphossugar_trans"/>
</dbReference>
<dbReference type="SUPFAM" id="SSF53448">
    <property type="entry name" value="Nucleotide-diphospho-sugar transferases"/>
    <property type="match status" value="1"/>
</dbReference>
<keyword evidence="3 6" id="KW-0808">Transferase</keyword>
<dbReference type="Pfam" id="PF00535">
    <property type="entry name" value="Glycos_transf_2"/>
    <property type="match status" value="1"/>
</dbReference>
<dbReference type="RefSeq" id="WP_157540421.1">
    <property type="nucleotide sequence ID" value="NZ_WQLA01000002.1"/>
</dbReference>
<dbReference type="GO" id="GO:0016757">
    <property type="term" value="F:glycosyltransferase activity"/>
    <property type="evidence" value="ECO:0007669"/>
    <property type="project" value="UniProtKB-KW"/>
</dbReference>
<evidence type="ECO:0000256" key="1">
    <source>
        <dbReference type="ARBA" id="ARBA00006739"/>
    </source>
</evidence>
<evidence type="ECO:0000256" key="2">
    <source>
        <dbReference type="ARBA" id="ARBA00022676"/>
    </source>
</evidence>
<sequence length="370" mass="42408">MAVSIDVVIPSFRLDERYLLPILKLDVPANVIVNYYIVADNPKVKVPDAVWQQSQLNNVHLIINEHNLGFSKTRNKGIDAGQGDWILLLDDDITPHPNLLEAYAQQINIKPYALGFVGVTNFPPVMNAVTQALHITGVSTHFQRAQREEEMYWSATSNFMLNRGLLASRRFLPELTKSTEDMEFLFRNAFENELKQYQSAPLAIVTHPWWNNGAQQTRRMFLYGQGAGEVARLWPVKLYNFYDFTTTTETLLLLLLISMPLYIVGVPLKYIWYAAGAQIFAEVLTNAYRAFKIEKTFNPAVVWQVTWHKNAMELGRLWDALVNADVKSFARRTDGSFRKPYPQAFRFNRLKIVKMALFVLLFALLSVAVD</sequence>
<keyword evidence="7" id="KW-1185">Reference proteome</keyword>
<dbReference type="Proteomes" id="UP000434850">
    <property type="component" value="Unassembled WGS sequence"/>
</dbReference>